<dbReference type="Proteomes" id="UP000316882">
    <property type="component" value="Unassembled WGS sequence"/>
</dbReference>
<organism evidence="2 3">
    <name type="scientific">Brevibacillus parabrevis</name>
    <dbReference type="NCBI Taxonomy" id="54914"/>
    <lineage>
        <taxon>Bacteria</taxon>
        <taxon>Bacillati</taxon>
        <taxon>Bacillota</taxon>
        <taxon>Bacilli</taxon>
        <taxon>Bacillales</taxon>
        <taxon>Paenibacillaceae</taxon>
        <taxon>Brevibacillus</taxon>
    </lineage>
</organism>
<dbReference type="PANTHER" id="PTHR37292">
    <property type="entry name" value="VNG6097C"/>
    <property type="match status" value="1"/>
</dbReference>
<dbReference type="PANTHER" id="PTHR37292:SF2">
    <property type="entry name" value="DUF262 DOMAIN-CONTAINING PROTEIN"/>
    <property type="match status" value="1"/>
</dbReference>
<dbReference type="STRING" id="54914.AV540_13120"/>
<dbReference type="AlphaFoldDB" id="A0A4Y3PBD1"/>
<dbReference type="InterPro" id="IPR004919">
    <property type="entry name" value="GmrSD_N"/>
</dbReference>
<sequence length="568" mass="67293">MANWETKKVSEIVTRIHDNTLVLPVIQRRLVWEEEKMELLFDTLLKGNSFGGIMAIEEEEGNKPLFAYRHFTKDGQAISSIYDETNSKDHLFIIDGQQRLQSFYLGLLGSFNGKILYFDLFSDFKNLVFYFKFEKDSDKLPKQATDKEECELKTYKWYSVSKLYRSLKQTNDEDQVADEIIQNFAITEALEKDYVRKNIARFYRSIFNNESIGLSKVRINRSLNENSNRQRIVELFRRLNDGGTKLSSFDLVASILKGFEWKMEEFLESTLKDYQDIGLTQEVLIKLVFLLNDNHKKEMTDIEEADATFAIENRARILETLKSLRKFLQSAKLLNYYREGNRSFIPLYFIAYHIFHKTDVPTDRLENLFDTFDTSNEDFASIYEWMYWSLLNGVFSRGSGWIPYKTGIRKILEEMKQHKNAPFPTQRLFSIYTSHPLWFTRNLDTSSISNQFDSNFLFYLIYDREPVTRKQDMDHIHPYSILVSKGYSLDQVNSVFNYQLLDYGTNRGVKNAKPLKEWIDNHVTNKTFYINQHLIPRDEQTWDADQFLRFYEQRAQLIQGKLHPMLYI</sequence>
<name>A0A4Y3PBD1_BREPA</name>
<dbReference type="EMBL" id="BJMH01000001">
    <property type="protein sequence ID" value="GEB30757.1"/>
    <property type="molecule type" value="Genomic_DNA"/>
</dbReference>
<feature type="domain" description="GmrSD restriction endonucleases N-terminal" evidence="1">
    <location>
        <begin position="10"/>
        <end position="256"/>
    </location>
</feature>
<dbReference type="Pfam" id="PF03235">
    <property type="entry name" value="GmrSD_N"/>
    <property type="match status" value="1"/>
</dbReference>
<reference evidence="2 3" key="1">
    <citation type="submission" date="2019-06" db="EMBL/GenBank/DDBJ databases">
        <title>Whole genome shotgun sequence of Brevibacillus parabrevis NBRC 12334.</title>
        <authorList>
            <person name="Hosoyama A."/>
            <person name="Uohara A."/>
            <person name="Ohji S."/>
            <person name="Ichikawa N."/>
        </authorList>
    </citation>
    <scope>NUCLEOTIDE SEQUENCE [LARGE SCALE GENOMIC DNA]</scope>
    <source>
        <strain evidence="2 3">NBRC 12334</strain>
    </source>
</reference>
<protein>
    <recommendedName>
        <fullName evidence="1">GmrSD restriction endonucleases N-terminal domain-containing protein</fullName>
    </recommendedName>
</protein>
<evidence type="ECO:0000313" key="3">
    <source>
        <dbReference type="Proteomes" id="UP000316882"/>
    </source>
</evidence>
<proteinExistence type="predicted"/>
<dbReference type="RefSeq" id="WP_122963021.1">
    <property type="nucleotide sequence ID" value="NZ_BJMH01000001.1"/>
</dbReference>
<comment type="caution">
    <text evidence="2">The sequence shown here is derived from an EMBL/GenBank/DDBJ whole genome shotgun (WGS) entry which is preliminary data.</text>
</comment>
<evidence type="ECO:0000313" key="2">
    <source>
        <dbReference type="EMBL" id="GEB30757.1"/>
    </source>
</evidence>
<accession>A0A4Y3PBD1</accession>
<keyword evidence="3" id="KW-1185">Reference proteome</keyword>
<gene>
    <name evidence="2" type="ORF">BPA01_03370</name>
</gene>
<evidence type="ECO:0000259" key="1">
    <source>
        <dbReference type="Pfam" id="PF03235"/>
    </source>
</evidence>